<dbReference type="CDD" id="cd00130">
    <property type="entry name" value="PAS"/>
    <property type="match status" value="2"/>
</dbReference>
<dbReference type="Gene3D" id="3.30.70.270">
    <property type="match status" value="1"/>
</dbReference>
<dbReference type="SMART" id="SM00052">
    <property type="entry name" value="EAL"/>
    <property type="match status" value="1"/>
</dbReference>
<evidence type="ECO:0000259" key="2">
    <source>
        <dbReference type="PROSITE" id="PS50887"/>
    </source>
</evidence>
<dbReference type="Pfam" id="PF00990">
    <property type="entry name" value="GGDEF"/>
    <property type="match status" value="1"/>
</dbReference>
<dbReference type="InterPro" id="IPR029787">
    <property type="entry name" value="Nucleotide_cyclase"/>
</dbReference>
<dbReference type="SMART" id="SM00267">
    <property type="entry name" value="GGDEF"/>
    <property type="match status" value="1"/>
</dbReference>
<dbReference type="Pfam" id="PF00563">
    <property type="entry name" value="EAL"/>
    <property type="match status" value="1"/>
</dbReference>
<dbReference type="InterPro" id="IPR000160">
    <property type="entry name" value="GGDEF_dom"/>
</dbReference>
<evidence type="ECO:0000259" key="1">
    <source>
        <dbReference type="PROSITE" id="PS50883"/>
    </source>
</evidence>
<dbReference type="InterPro" id="IPR035965">
    <property type="entry name" value="PAS-like_dom_sf"/>
</dbReference>
<dbReference type="SUPFAM" id="SSF141868">
    <property type="entry name" value="EAL domain-like"/>
    <property type="match status" value="1"/>
</dbReference>
<evidence type="ECO:0000313" key="4">
    <source>
        <dbReference type="Proteomes" id="UP000501991"/>
    </source>
</evidence>
<dbReference type="PROSITE" id="PS50883">
    <property type="entry name" value="EAL"/>
    <property type="match status" value="1"/>
</dbReference>
<dbReference type="Proteomes" id="UP000501991">
    <property type="component" value="Chromosome"/>
</dbReference>
<dbReference type="Gene3D" id="3.20.20.450">
    <property type="entry name" value="EAL domain"/>
    <property type="match status" value="1"/>
</dbReference>
<dbReference type="NCBIfam" id="TIGR00254">
    <property type="entry name" value="GGDEF"/>
    <property type="match status" value="1"/>
</dbReference>
<sequence length="888" mass="95325">MPRDPDEPFVPDLSEGAEAGLYLSLFELMNEGLIITSDETILEVNSAVCRLMERSYRDLAGQPLSTLFPSERAFLNARAALFIQGEMRGSLRVRLGGGRERDLAYVAAARIRPGVHAIILSPDPVTGLGAEAPRPADTVWPRLAAALDQPALVINGQDRIVAANAPARRRFAASDDPLTGRPLAQICRLSDPDREHGPVTVYPADDSPALHGRLLTGPEPGWRILLLSGTAPVAPVDARSSRAFRHAPMPMLVVRAADGRIVAANDAAATVHGHARQSLLQMHLDALREDAPAGEPLRGGLWRLRGADGAFVAKTQVQPLDGGHDEWLVIHDAPSHPWPTHPAGIGRHLAGSAHAVLITDAEHRVVSANSAFEQLSGHAESTLLGEPLDAIATSRHDADLFDTMRTALSEQGHWQGELWLRSPSGEACPEWIAFNTVRDAGGRTIAHIGLFSDLSVRQQAEARAEYLANHDALTGLPNQRFIEARFDEALVSAQRQRQHLALVCMDIDGFRATNERFGANAGDLVLQQLAGRLRHSSTRAQIARTGSDQFCALLSGIDLISEVDREVEHIRDAFAQPFAIDGEAHGITACLGVAIFPGDGQDFASLWREAGNAMRNARLEGPGSCHFHTAELNAASLERMALESALASAVERDAVRVHFQPVTDASTGALLGAEALLRWAHPDLGLLKPSQFMSIAESSGLDCVIGFEVVRLACQHAAEWHQAHITVPVAINATANMLAHDHLVEQISAAITQSGLPADTVELNVPVQCLLAPADALTRHLFALDSLGVRIAVTGLGAQALPLQHMLDIPVHSVKLDRSLVRDCLQEGRARLTRATLAVADSLGLRTQAVGVESQAQAEALMALGCTRHQGHLYGAPLPPDEFAQLLS</sequence>
<feature type="domain" description="GGDEF" evidence="2">
    <location>
        <begin position="498"/>
        <end position="630"/>
    </location>
</feature>
<dbReference type="InterPro" id="IPR013656">
    <property type="entry name" value="PAS_4"/>
</dbReference>
<dbReference type="KEGG" id="azq:G3580_14425"/>
<organism evidence="3 4">
    <name type="scientific">Nitrogeniibacter mangrovi</name>
    <dbReference type="NCBI Taxonomy" id="2016596"/>
    <lineage>
        <taxon>Bacteria</taxon>
        <taxon>Pseudomonadati</taxon>
        <taxon>Pseudomonadota</taxon>
        <taxon>Betaproteobacteria</taxon>
        <taxon>Rhodocyclales</taxon>
        <taxon>Zoogloeaceae</taxon>
        <taxon>Nitrogeniibacter</taxon>
    </lineage>
</organism>
<dbReference type="CDD" id="cd01949">
    <property type="entry name" value="GGDEF"/>
    <property type="match status" value="1"/>
</dbReference>
<dbReference type="AlphaFoldDB" id="A0A6C1B4V3"/>
<dbReference type="PANTHER" id="PTHR44757:SF2">
    <property type="entry name" value="BIOFILM ARCHITECTURE MAINTENANCE PROTEIN MBAA"/>
    <property type="match status" value="1"/>
</dbReference>
<dbReference type="SMART" id="SM00091">
    <property type="entry name" value="PAS"/>
    <property type="match status" value="4"/>
</dbReference>
<proteinExistence type="predicted"/>
<dbReference type="InterPro" id="IPR000014">
    <property type="entry name" value="PAS"/>
</dbReference>
<evidence type="ECO:0000313" key="3">
    <source>
        <dbReference type="EMBL" id="QID18712.1"/>
    </source>
</evidence>
<dbReference type="InterPro" id="IPR052155">
    <property type="entry name" value="Biofilm_reg_signaling"/>
</dbReference>
<dbReference type="InterPro" id="IPR035919">
    <property type="entry name" value="EAL_sf"/>
</dbReference>
<dbReference type="PROSITE" id="PS50887">
    <property type="entry name" value="GGDEF"/>
    <property type="match status" value="1"/>
</dbReference>
<accession>A0A6C1B4V3</accession>
<dbReference type="EMBL" id="CP048836">
    <property type="protein sequence ID" value="QID18712.1"/>
    <property type="molecule type" value="Genomic_DNA"/>
</dbReference>
<dbReference type="SUPFAM" id="SSF55073">
    <property type="entry name" value="Nucleotide cyclase"/>
    <property type="match status" value="1"/>
</dbReference>
<keyword evidence="4" id="KW-1185">Reference proteome</keyword>
<dbReference type="Pfam" id="PF13188">
    <property type="entry name" value="PAS_8"/>
    <property type="match status" value="2"/>
</dbReference>
<dbReference type="RefSeq" id="WP_217424503.1">
    <property type="nucleotide sequence ID" value="NZ_CP048836.1"/>
</dbReference>
<protein>
    <submittedName>
        <fullName evidence="3">EAL domain-containing protein</fullName>
    </submittedName>
</protein>
<reference evidence="3 4" key="1">
    <citation type="submission" date="2020-02" db="EMBL/GenBank/DDBJ databases">
        <title>Nitrogenibacter mangrovi gen. nov., sp. nov. isolated from mangrove sediment, a denitrifying betaproteobacterium.</title>
        <authorList>
            <person name="Liao H."/>
            <person name="Tian Y."/>
        </authorList>
    </citation>
    <scope>NUCLEOTIDE SEQUENCE [LARGE SCALE GENOMIC DNA]</scope>
    <source>
        <strain evidence="3 4">M9-3-2</strain>
    </source>
</reference>
<feature type="domain" description="EAL" evidence="1">
    <location>
        <begin position="639"/>
        <end position="888"/>
    </location>
</feature>
<dbReference type="PANTHER" id="PTHR44757">
    <property type="entry name" value="DIGUANYLATE CYCLASE DGCP"/>
    <property type="match status" value="1"/>
</dbReference>
<name>A0A6C1B4V3_9RHOO</name>
<dbReference type="Pfam" id="PF08448">
    <property type="entry name" value="PAS_4"/>
    <property type="match status" value="1"/>
</dbReference>
<dbReference type="Gene3D" id="3.30.450.20">
    <property type="entry name" value="PAS domain"/>
    <property type="match status" value="3"/>
</dbReference>
<dbReference type="InterPro" id="IPR043128">
    <property type="entry name" value="Rev_trsase/Diguanyl_cyclase"/>
</dbReference>
<dbReference type="InterPro" id="IPR001633">
    <property type="entry name" value="EAL_dom"/>
</dbReference>
<dbReference type="NCBIfam" id="TIGR00229">
    <property type="entry name" value="sensory_box"/>
    <property type="match status" value="1"/>
</dbReference>
<dbReference type="CDD" id="cd01948">
    <property type="entry name" value="EAL"/>
    <property type="match status" value="1"/>
</dbReference>
<gene>
    <name evidence="3" type="ORF">G3580_14425</name>
</gene>
<dbReference type="SUPFAM" id="SSF55785">
    <property type="entry name" value="PYP-like sensor domain (PAS domain)"/>
    <property type="match status" value="3"/>
</dbReference>